<evidence type="ECO:0000256" key="2">
    <source>
        <dbReference type="ARBA" id="ARBA00022964"/>
    </source>
</evidence>
<dbReference type="CDD" id="cd09817">
    <property type="entry name" value="linoleate_diol_synthase_like"/>
    <property type="match status" value="1"/>
</dbReference>
<dbReference type="CDD" id="cd20612">
    <property type="entry name" value="CYP_LDS-like_C"/>
    <property type="match status" value="1"/>
</dbReference>
<dbReference type="GO" id="GO:0016705">
    <property type="term" value="F:oxidoreductase activity, acting on paired donors, with incorporation or reduction of molecular oxygen"/>
    <property type="evidence" value="ECO:0007669"/>
    <property type="project" value="InterPro"/>
</dbReference>
<dbReference type="GO" id="GO:0020037">
    <property type="term" value="F:heme binding"/>
    <property type="evidence" value="ECO:0007669"/>
    <property type="project" value="InterPro"/>
</dbReference>
<dbReference type="Pfam" id="PF03098">
    <property type="entry name" value="An_peroxidase"/>
    <property type="match status" value="2"/>
</dbReference>
<dbReference type="GO" id="GO:0006631">
    <property type="term" value="P:fatty acid metabolic process"/>
    <property type="evidence" value="ECO:0007669"/>
    <property type="project" value="UniProtKB-ARBA"/>
</dbReference>
<organism evidence="7 8">
    <name type="scientific">Podospora australis</name>
    <dbReference type="NCBI Taxonomy" id="1536484"/>
    <lineage>
        <taxon>Eukaryota</taxon>
        <taxon>Fungi</taxon>
        <taxon>Dikarya</taxon>
        <taxon>Ascomycota</taxon>
        <taxon>Pezizomycotina</taxon>
        <taxon>Sordariomycetes</taxon>
        <taxon>Sordariomycetidae</taxon>
        <taxon>Sordariales</taxon>
        <taxon>Podosporaceae</taxon>
        <taxon>Podospora</taxon>
    </lineage>
</organism>
<dbReference type="PANTHER" id="PTHR11903">
    <property type="entry name" value="PROSTAGLANDIN G/H SYNTHASE"/>
    <property type="match status" value="1"/>
</dbReference>
<dbReference type="InterPro" id="IPR036396">
    <property type="entry name" value="Cyt_P450_sf"/>
</dbReference>
<dbReference type="GO" id="GO:0005506">
    <property type="term" value="F:iron ion binding"/>
    <property type="evidence" value="ECO:0007669"/>
    <property type="project" value="InterPro"/>
</dbReference>
<evidence type="ECO:0000256" key="1">
    <source>
        <dbReference type="ARBA" id="ARBA00022723"/>
    </source>
</evidence>
<keyword evidence="7" id="KW-0575">Peroxidase</keyword>
<proteinExistence type="predicted"/>
<dbReference type="SUPFAM" id="SSF48113">
    <property type="entry name" value="Heme-dependent peroxidases"/>
    <property type="match status" value="1"/>
</dbReference>
<dbReference type="SUPFAM" id="SSF48264">
    <property type="entry name" value="Cytochrome P450"/>
    <property type="match status" value="1"/>
</dbReference>
<dbReference type="PRINTS" id="PR00457">
    <property type="entry name" value="ANPEROXIDASE"/>
</dbReference>
<reference evidence="7" key="2">
    <citation type="submission" date="2023-05" db="EMBL/GenBank/DDBJ databases">
        <authorList>
            <consortium name="Lawrence Berkeley National Laboratory"/>
            <person name="Steindorff A."/>
            <person name="Hensen N."/>
            <person name="Bonometti L."/>
            <person name="Westerberg I."/>
            <person name="Brannstrom I.O."/>
            <person name="Guillou S."/>
            <person name="Cros-Aarteil S."/>
            <person name="Calhoun S."/>
            <person name="Haridas S."/>
            <person name="Kuo A."/>
            <person name="Mondo S."/>
            <person name="Pangilinan J."/>
            <person name="Riley R."/>
            <person name="Labutti K."/>
            <person name="Andreopoulos B."/>
            <person name="Lipzen A."/>
            <person name="Chen C."/>
            <person name="Yanf M."/>
            <person name="Daum C."/>
            <person name="Ng V."/>
            <person name="Clum A."/>
            <person name="Ohm R."/>
            <person name="Martin F."/>
            <person name="Silar P."/>
            <person name="Natvig D."/>
            <person name="Lalanne C."/>
            <person name="Gautier V."/>
            <person name="Ament-Velasquez S.L."/>
            <person name="Kruys A."/>
            <person name="Hutchinson M.I."/>
            <person name="Powell A.J."/>
            <person name="Barry K."/>
            <person name="Miller A.N."/>
            <person name="Grigoriev I.V."/>
            <person name="Debuchy R."/>
            <person name="Gladieux P."/>
            <person name="Thoren M.H."/>
            <person name="Johannesson H."/>
        </authorList>
    </citation>
    <scope>NUCLEOTIDE SEQUENCE</scope>
    <source>
        <strain evidence="7">PSN309</strain>
    </source>
</reference>
<comment type="caution">
    <text evidence="7">The sequence shown here is derived from an EMBL/GenBank/DDBJ whole genome shotgun (WGS) entry which is preliminary data.</text>
</comment>
<feature type="region of interest" description="Disordered" evidence="6">
    <location>
        <begin position="1"/>
        <end position="60"/>
    </location>
</feature>
<keyword evidence="4 5" id="KW-0408">Iron</keyword>
<dbReference type="InterPro" id="IPR019791">
    <property type="entry name" value="Haem_peroxidase_animal"/>
</dbReference>
<keyword evidence="8" id="KW-1185">Reference proteome</keyword>
<evidence type="ECO:0000256" key="3">
    <source>
        <dbReference type="ARBA" id="ARBA00023002"/>
    </source>
</evidence>
<dbReference type="InterPro" id="IPR037120">
    <property type="entry name" value="Haem_peroxidase_sf_animal"/>
</dbReference>
<dbReference type="GO" id="GO:0006979">
    <property type="term" value="P:response to oxidative stress"/>
    <property type="evidence" value="ECO:0007669"/>
    <property type="project" value="InterPro"/>
</dbReference>
<dbReference type="InterPro" id="IPR034812">
    <property type="entry name" value="Ppo-like_N"/>
</dbReference>
<dbReference type="Proteomes" id="UP001302126">
    <property type="component" value="Unassembled WGS sequence"/>
</dbReference>
<feature type="binding site" description="axial binding residue" evidence="5">
    <location>
        <position position="439"/>
    </location>
    <ligand>
        <name>heme b</name>
        <dbReference type="ChEBI" id="CHEBI:60344"/>
    </ligand>
    <ligandPart>
        <name>Fe</name>
        <dbReference type="ChEBI" id="CHEBI:18248"/>
    </ligandPart>
</feature>
<name>A0AAN6WRA2_9PEZI</name>
<dbReference type="PANTHER" id="PTHR11903:SF13">
    <property type="entry name" value="LINOLEATE 10R-LIPOXYGENASE"/>
    <property type="match status" value="1"/>
</dbReference>
<dbReference type="Gene3D" id="1.10.630.10">
    <property type="entry name" value="Cytochrome P450"/>
    <property type="match status" value="1"/>
</dbReference>
<gene>
    <name evidence="7" type="ORF">QBC35DRAFT_453400</name>
</gene>
<protein>
    <submittedName>
        <fullName evidence="7">Heme peroxidase</fullName>
    </submittedName>
</protein>
<dbReference type="GO" id="GO:0004601">
    <property type="term" value="F:peroxidase activity"/>
    <property type="evidence" value="ECO:0007669"/>
    <property type="project" value="UniProtKB-KW"/>
</dbReference>
<dbReference type="InterPro" id="IPR050783">
    <property type="entry name" value="Oxylipin_biosynth_metab"/>
</dbReference>
<evidence type="ECO:0000313" key="8">
    <source>
        <dbReference type="Proteomes" id="UP001302126"/>
    </source>
</evidence>
<dbReference type="GO" id="GO:0004497">
    <property type="term" value="F:monooxygenase activity"/>
    <property type="evidence" value="ECO:0007669"/>
    <property type="project" value="InterPro"/>
</dbReference>
<feature type="compositionally biased region" description="Low complexity" evidence="6">
    <location>
        <begin position="16"/>
        <end position="34"/>
    </location>
</feature>
<dbReference type="InterPro" id="IPR010255">
    <property type="entry name" value="Haem_peroxidase_sf"/>
</dbReference>
<sequence>MSGSYNNGNGAKASNGHGVHVDSVNSSSSSGSSSAPPKKWERVSGQANPKPTPLDLKPTGATREGVANAFERHGQIIHATVKPLPNQHGSDTFSRAKQWGKLKDDIKHLRLADWKALIHTVKSKIKGEKIMDDKTMQMEKVIQLVSNLPSNSKLRVELTNTFLGELWNSLEHPPMLYVGEKFHYRQADGSYNNIMFPQLGAAGTSYSRSVNANVLRPGALPDPELIYESVMKRRDGEYKKHPNNVSSILWYWASIIIHDLFWTDYRDMSKSKTSSYLDLSPLYGSNQAMQDTIRTFKDGKLKPDCFADKRLLGMPPGVGVFLIMFNRVHNHVADNLARINEDGKFMPPSPSLEGEKAEAAWKKYDNDLFQTARLITSGLYINITLLDYVRNIVNLNRVDTTWTLDPRQDTGIDVDTKQGVERGTGNVVSAEFNLCYRWHSCISEKDDKWIQDFYYDLFNKPGKDLSIHELIMGFGKFEGMLPEDPLKRPFNKFERGPDGKFNDDDLVNCISDAIEDPAGSFGARNVPQSMRAVEILGIIQGRRWNVAGLNEFRKHFGLKPYETFEDINKDPGVAESLRKLYDHPDFVELYPGLVAEEHKEPMVPGVGIAPTYTISRVVLSDAVCLVRGDRHYTTDYTPRNLTNWGFNEVQYDLNVNHGCVFYKLFLRAFPNHFTYNSVYAHYPMVTPDENKQILTDLKRAHLFDWSRPTRISKSTEVTSYTAAQNILADKTRFQALWHSGVGKIHAKHPQLAGDAATHDGHRNRISQTLFAGDFVDHVKSFYQRITEQLLTEKSYSLVPGSRLVDLAREVGNLAPTHFASALFGLPLQTKENPKGIYTEHELHSVLAIIALALFTDAEPVKLFPVIEAAKTVGGQLATLVERAVKSPKTKKNDALSALGVEFIKELKKNKLSTEDIAWSHVIPTAAALASSQGELFAQAVDYYLSPNGSSHLIEIQSIAAQPSSAQSDALLLGYVLEGIRLSGSARTHLESLSALSLRTEDGLSDHSFTPGQKVVINASAASKDPTHFPEPETVNPRRPVDKYIHFGAGLHAFLGREVSHAALTEMFRAVFRRKNIRRAPGPQGVLKTVPRADGSVDYLREDWGALTPFPVTMKVMWDDE</sequence>
<dbReference type="Gene3D" id="1.10.640.10">
    <property type="entry name" value="Haem peroxidase domain superfamily, animal type"/>
    <property type="match status" value="1"/>
</dbReference>
<dbReference type="AlphaFoldDB" id="A0AAN6WRA2"/>
<keyword evidence="5" id="KW-0349">Heme</keyword>
<dbReference type="GO" id="GO:0051213">
    <property type="term" value="F:dioxygenase activity"/>
    <property type="evidence" value="ECO:0007669"/>
    <property type="project" value="UniProtKB-KW"/>
</dbReference>
<keyword evidence="1 5" id="KW-0479">Metal-binding</keyword>
<evidence type="ECO:0000256" key="5">
    <source>
        <dbReference type="PIRSR" id="PIRSR619791-2"/>
    </source>
</evidence>
<dbReference type="EMBL" id="MU864427">
    <property type="protein sequence ID" value="KAK4186268.1"/>
    <property type="molecule type" value="Genomic_DNA"/>
</dbReference>
<evidence type="ECO:0000256" key="6">
    <source>
        <dbReference type="SAM" id="MobiDB-lite"/>
    </source>
</evidence>
<keyword evidence="3" id="KW-0560">Oxidoreductase</keyword>
<keyword evidence="2" id="KW-0223">Dioxygenase</keyword>
<accession>A0AAN6WRA2</accession>
<evidence type="ECO:0000313" key="7">
    <source>
        <dbReference type="EMBL" id="KAK4186268.1"/>
    </source>
</evidence>
<dbReference type="PROSITE" id="PS50292">
    <property type="entry name" value="PEROXIDASE_3"/>
    <property type="match status" value="1"/>
</dbReference>
<evidence type="ECO:0000256" key="4">
    <source>
        <dbReference type="ARBA" id="ARBA00023004"/>
    </source>
</evidence>
<reference evidence="7" key="1">
    <citation type="journal article" date="2023" name="Mol. Phylogenet. Evol.">
        <title>Genome-scale phylogeny and comparative genomics of the fungal order Sordariales.</title>
        <authorList>
            <person name="Hensen N."/>
            <person name="Bonometti L."/>
            <person name="Westerberg I."/>
            <person name="Brannstrom I.O."/>
            <person name="Guillou S."/>
            <person name="Cros-Aarteil S."/>
            <person name="Calhoun S."/>
            <person name="Haridas S."/>
            <person name="Kuo A."/>
            <person name="Mondo S."/>
            <person name="Pangilinan J."/>
            <person name="Riley R."/>
            <person name="LaButti K."/>
            <person name="Andreopoulos B."/>
            <person name="Lipzen A."/>
            <person name="Chen C."/>
            <person name="Yan M."/>
            <person name="Daum C."/>
            <person name="Ng V."/>
            <person name="Clum A."/>
            <person name="Steindorff A."/>
            <person name="Ohm R.A."/>
            <person name="Martin F."/>
            <person name="Silar P."/>
            <person name="Natvig D.O."/>
            <person name="Lalanne C."/>
            <person name="Gautier V."/>
            <person name="Ament-Velasquez S.L."/>
            <person name="Kruys A."/>
            <person name="Hutchinson M.I."/>
            <person name="Powell A.J."/>
            <person name="Barry K."/>
            <person name="Miller A.N."/>
            <person name="Grigoriev I.V."/>
            <person name="Debuchy R."/>
            <person name="Gladieux P."/>
            <person name="Hiltunen Thoren M."/>
            <person name="Johannesson H."/>
        </authorList>
    </citation>
    <scope>NUCLEOTIDE SEQUENCE</scope>
    <source>
        <strain evidence="7">PSN309</strain>
    </source>
</reference>